<dbReference type="GO" id="GO:0007005">
    <property type="term" value="P:mitochondrion organization"/>
    <property type="evidence" value="ECO:0007669"/>
    <property type="project" value="UniProtKB-ARBA"/>
</dbReference>
<dbReference type="GO" id="GO:0005758">
    <property type="term" value="C:mitochondrial intermembrane space"/>
    <property type="evidence" value="ECO:0007669"/>
    <property type="project" value="UniProtKB-SubCell"/>
</dbReference>
<feature type="domain" description="PDZ" evidence="18">
    <location>
        <begin position="387"/>
        <end position="461"/>
    </location>
</feature>
<dbReference type="PRINTS" id="PR00834">
    <property type="entry name" value="PROTEASES2C"/>
</dbReference>
<dbReference type="Pfam" id="PF13180">
    <property type="entry name" value="PDZ_2"/>
    <property type="match status" value="1"/>
</dbReference>
<dbReference type="InterPro" id="IPR036034">
    <property type="entry name" value="PDZ_sf"/>
</dbReference>
<dbReference type="Proteomes" id="UP000694845">
    <property type="component" value="Unplaced"/>
</dbReference>
<evidence type="ECO:0000256" key="17">
    <source>
        <dbReference type="SAM" id="Phobius"/>
    </source>
</evidence>
<evidence type="ECO:0000256" key="16">
    <source>
        <dbReference type="ARBA" id="ARBA00023145"/>
    </source>
</evidence>
<accession>A0A8B7XJC3</accession>
<keyword evidence="13 17" id="KW-1133">Transmembrane helix</keyword>
<keyword evidence="14" id="KW-0496">Mitochondrion</keyword>
<keyword evidence="10" id="KW-0378">Hydrolase</keyword>
<dbReference type="GO" id="GO:0006915">
    <property type="term" value="P:apoptotic process"/>
    <property type="evidence" value="ECO:0007669"/>
    <property type="project" value="UniProtKB-KW"/>
</dbReference>
<dbReference type="PROSITE" id="PS50106">
    <property type="entry name" value="PDZ"/>
    <property type="match status" value="1"/>
</dbReference>
<dbReference type="SUPFAM" id="SSF50494">
    <property type="entry name" value="Trypsin-like serine proteases"/>
    <property type="match status" value="1"/>
</dbReference>
<dbReference type="GO" id="GO:0043065">
    <property type="term" value="P:positive regulation of apoptotic process"/>
    <property type="evidence" value="ECO:0007669"/>
    <property type="project" value="TreeGrafter"/>
</dbReference>
<dbReference type="Gene3D" id="2.30.42.10">
    <property type="match status" value="1"/>
</dbReference>
<comment type="subcellular location">
    <subcellularLocation>
        <location evidence="3">Mitochondrion intermembrane space</location>
    </subcellularLocation>
    <subcellularLocation>
        <location evidence="2">Mitochondrion membrane</location>
        <topology evidence="2">Single-pass membrane protein</topology>
    </subcellularLocation>
</comment>
<dbReference type="SUPFAM" id="SSF50156">
    <property type="entry name" value="PDZ domain-like"/>
    <property type="match status" value="1"/>
</dbReference>
<evidence type="ECO:0000313" key="19">
    <source>
        <dbReference type="Proteomes" id="UP000694845"/>
    </source>
</evidence>
<dbReference type="Gene3D" id="2.40.10.120">
    <property type="match status" value="1"/>
</dbReference>
<evidence type="ECO:0000256" key="10">
    <source>
        <dbReference type="ARBA" id="ARBA00022801"/>
    </source>
</evidence>
<dbReference type="AlphaFoldDB" id="A0A8B7XJC3"/>
<evidence type="ECO:0000256" key="1">
    <source>
        <dbReference type="ARBA" id="ARBA00001760"/>
    </source>
</evidence>
<dbReference type="OMA" id="GRHPMMG"/>
<evidence type="ECO:0000256" key="4">
    <source>
        <dbReference type="ARBA" id="ARBA00010541"/>
    </source>
</evidence>
<evidence type="ECO:0000256" key="15">
    <source>
        <dbReference type="ARBA" id="ARBA00023136"/>
    </source>
</evidence>
<evidence type="ECO:0000259" key="18">
    <source>
        <dbReference type="PROSITE" id="PS50106"/>
    </source>
</evidence>
<dbReference type="GO" id="GO:0006508">
    <property type="term" value="P:proteolysis"/>
    <property type="evidence" value="ECO:0007669"/>
    <property type="project" value="UniProtKB-KW"/>
</dbReference>
<protein>
    <recommendedName>
        <fullName evidence="6">Serine protease HTRA2, mitochondrial</fullName>
        <ecNumber evidence="5">3.4.21.108</ecNumber>
    </recommendedName>
</protein>
<keyword evidence="8 17" id="KW-0812">Transmembrane</keyword>
<keyword evidence="12" id="KW-0809">Transit peptide</keyword>
<reference evidence="20" key="1">
    <citation type="submission" date="2025-08" db="UniProtKB">
        <authorList>
            <consortium name="RefSeq"/>
        </authorList>
    </citation>
    <scope>IDENTIFICATION</scope>
</reference>
<dbReference type="GO" id="GO:0031966">
    <property type="term" value="C:mitochondrial membrane"/>
    <property type="evidence" value="ECO:0007669"/>
    <property type="project" value="UniProtKB-SubCell"/>
</dbReference>
<keyword evidence="9" id="KW-0053">Apoptosis</keyword>
<proteinExistence type="inferred from homology"/>
<dbReference type="InterPro" id="IPR001478">
    <property type="entry name" value="PDZ"/>
</dbReference>
<dbReference type="GO" id="GO:0004252">
    <property type="term" value="F:serine-type endopeptidase activity"/>
    <property type="evidence" value="ECO:0007669"/>
    <property type="project" value="InterPro"/>
</dbReference>
<dbReference type="SMART" id="SM00228">
    <property type="entry name" value="PDZ"/>
    <property type="match status" value="1"/>
</dbReference>
<dbReference type="Pfam" id="PF13365">
    <property type="entry name" value="Trypsin_2"/>
    <property type="match status" value="1"/>
</dbReference>
<dbReference type="OrthoDB" id="4217619at2759"/>
<evidence type="ECO:0000256" key="7">
    <source>
        <dbReference type="ARBA" id="ARBA00022670"/>
    </source>
</evidence>
<dbReference type="KEGG" id="aplc:110973949"/>
<evidence type="ECO:0000256" key="14">
    <source>
        <dbReference type="ARBA" id="ARBA00023128"/>
    </source>
</evidence>
<organism evidence="19 20">
    <name type="scientific">Acanthaster planci</name>
    <name type="common">Crown-of-thorns starfish</name>
    <dbReference type="NCBI Taxonomy" id="133434"/>
    <lineage>
        <taxon>Eukaryota</taxon>
        <taxon>Metazoa</taxon>
        <taxon>Echinodermata</taxon>
        <taxon>Eleutherozoa</taxon>
        <taxon>Asterozoa</taxon>
        <taxon>Asteroidea</taxon>
        <taxon>Valvatacea</taxon>
        <taxon>Valvatida</taxon>
        <taxon>Acanthasteridae</taxon>
        <taxon>Acanthaster</taxon>
    </lineage>
</organism>
<dbReference type="EC" id="3.4.21.108" evidence="5"/>
<dbReference type="InterPro" id="IPR001940">
    <property type="entry name" value="Peptidase_S1C"/>
</dbReference>
<evidence type="ECO:0000256" key="6">
    <source>
        <dbReference type="ARBA" id="ARBA00016929"/>
    </source>
</evidence>
<evidence type="ECO:0000256" key="8">
    <source>
        <dbReference type="ARBA" id="ARBA00022692"/>
    </source>
</evidence>
<comment type="catalytic activity">
    <reaction evidence="1">
        <text>Cleavage of non-polar aliphatic amino-acids at the P1 position, with a preference for Val, Ile and Met. At the P2 and P3 positions, Arg is selected most strongly with a secondary preference for other hydrophilic residues.</text>
        <dbReference type="EC" id="3.4.21.108"/>
    </reaction>
</comment>
<keyword evidence="16" id="KW-0865">Zymogen</keyword>
<gene>
    <name evidence="20" type="primary">LOC110973949</name>
</gene>
<evidence type="ECO:0000256" key="5">
    <source>
        <dbReference type="ARBA" id="ARBA00013033"/>
    </source>
</evidence>
<evidence type="ECO:0000256" key="9">
    <source>
        <dbReference type="ARBA" id="ARBA00022703"/>
    </source>
</evidence>
<evidence type="ECO:0000256" key="13">
    <source>
        <dbReference type="ARBA" id="ARBA00022989"/>
    </source>
</evidence>
<feature type="transmembrane region" description="Helical" evidence="17">
    <location>
        <begin position="59"/>
        <end position="76"/>
    </location>
</feature>
<sequence>MAASMIKRVMQSFPIFRSKVPVYTAHCHILQSVKPQTAICRTITQEQMEKNKRVFQKKMFQYIAAIVILVAISPYVRKIDFANLEPRRDKKRRKLQALKEAEERQNLGENLQQFGSDHNVSLSNESLRPVTEEERKSVFPIVKAAKVFDEGDGYVPPRSHRFNFIADAVDRAAPSVVYIEIQGRHPMMGRQQIPISNGSGFIVSPDGLVLTNAHVVANKIRGQQSVKVKLPDGRMVDGHVVAVDSVSDLAAVKIDDGNNLPVMKLGKSSRLRPGEWVIAMGSPLTLSNTITAGIVSTVSRTSKELGLRKDIDYIQTDAAINFGNSGGPLVNLDGEAIGINTMKVTSGISFAIPIDNAREFLEEVQKRMKSEDAGKGWTGWFSGGKKSPGVEGEKRGYIGITMLSLNPGMLNDLKSRMADFPDVTHGVLVYRIIVGSPAQVAGMKAGDIITHIDGKAVKSATAVYNAVHTLKKMEVSVVRGPSSQKLTLTIVPEEAQ</sequence>
<evidence type="ECO:0000256" key="12">
    <source>
        <dbReference type="ARBA" id="ARBA00022946"/>
    </source>
</evidence>
<keyword evidence="15 17" id="KW-0472">Membrane</keyword>
<evidence type="ECO:0000313" key="20">
    <source>
        <dbReference type="RefSeq" id="XP_022080903.1"/>
    </source>
</evidence>
<dbReference type="RefSeq" id="XP_022080903.1">
    <property type="nucleotide sequence ID" value="XM_022225211.1"/>
</dbReference>
<comment type="similarity">
    <text evidence="4">Belongs to the peptidase S1C family.</text>
</comment>
<dbReference type="PANTHER" id="PTHR22939">
    <property type="entry name" value="SERINE PROTEASE FAMILY S1C HTRA-RELATED"/>
    <property type="match status" value="1"/>
</dbReference>
<evidence type="ECO:0000256" key="11">
    <source>
        <dbReference type="ARBA" id="ARBA00022825"/>
    </source>
</evidence>
<dbReference type="GeneID" id="110973949"/>
<evidence type="ECO:0000256" key="3">
    <source>
        <dbReference type="ARBA" id="ARBA00004569"/>
    </source>
</evidence>
<keyword evidence="11" id="KW-0720">Serine protease</keyword>
<dbReference type="InterPro" id="IPR009003">
    <property type="entry name" value="Peptidase_S1_PA"/>
</dbReference>
<name>A0A8B7XJC3_ACAPL</name>
<evidence type="ECO:0000256" key="2">
    <source>
        <dbReference type="ARBA" id="ARBA00004304"/>
    </source>
</evidence>
<dbReference type="PANTHER" id="PTHR22939:SF129">
    <property type="entry name" value="SERINE PROTEASE HTRA2, MITOCHONDRIAL"/>
    <property type="match status" value="1"/>
</dbReference>
<keyword evidence="7" id="KW-0645">Protease</keyword>
<dbReference type="FunFam" id="2.40.10.120:FF:000004">
    <property type="entry name" value="Serine protease HTRA2, mitochondrial"/>
    <property type="match status" value="1"/>
</dbReference>
<keyword evidence="19" id="KW-1185">Reference proteome</keyword>